<dbReference type="Proteomes" id="UP000293874">
    <property type="component" value="Unassembled WGS sequence"/>
</dbReference>
<keyword evidence="1" id="KW-0472">Membrane</keyword>
<protein>
    <submittedName>
        <fullName evidence="2">Uncharacterized protein</fullName>
    </submittedName>
</protein>
<gene>
    <name evidence="2" type="ORF">EV199_5546</name>
</gene>
<dbReference type="EMBL" id="SGXA01000004">
    <property type="protein sequence ID" value="RZS67160.1"/>
    <property type="molecule type" value="Genomic_DNA"/>
</dbReference>
<keyword evidence="1" id="KW-1133">Transmembrane helix</keyword>
<evidence type="ECO:0000256" key="1">
    <source>
        <dbReference type="SAM" id="Phobius"/>
    </source>
</evidence>
<proteinExistence type="predicted"/>
<evidence type="ECO:0000313" key="3">
    <source>
        <dbReference type="Proteomes" id="UP000293874"/>
    </source>
</evidence>
<sequence>MKDESTETTKEQSPVKPFYLFIAILIIIFFFHYCGSTH</sequence>
<accession>A0A4V2EZP0</accession>
<comment type="caution">
    <text evidence="2">The sequence shown here is derived from an EMBL/GenBank/DDBJ whole genome shotgun (WGS) entry which is preliminary data.</text>
</comment>
<name>A0A4V2EZP0_9BACT</name>
<dbReference type="AlphaFoldDB" id="A0A4V2EZP0"/>
<reference evidence="2 3" key="1">
    <citation type="submission" date="2019-02" db="EMBL/GenBank/DDBJ databases">
        <title>Genomic Encyclopedia of Type Strains, Phase IV (KMG-IV): sequencing the most valuable type-strain genomes for metagenomic binning, comparative biology and taxonomic classification.</title>
        <authorList>
            <person name="Goeker M."/>
        </authorList>
    </citation>
    <scope>NUCLEOTIDE SEQUENCE [LARGE SCALE GENOMIC DNA]</scope>
    <source>
        <strain evidence="2 3">DSM 18116</strain>
    </source>
</reference>
<organism evidence="2 3">
    <name type="scientific">Pseudobacter ginsenosidimutans</name>
    <dbReference type="NCBI Taxonomy" id="661488"/>
    <lineage>
        <taxon>Bacteria</taxon>
        <taxon>Pseudomonadati</taxon>
        <taxon>Bacteroidota</taxon>
        <taxon>Chitinophagia</taxon>
        <taxon>Chitinophagales</taxon>
        <taxon>Chitinophagaceae</taxon>
        <taxon>Pseudobacter</taxon>
    </lineage>
</organism>
<keyword evidence="3" id="KW-1185">Reference proteome</keyword>
<keyword evidence="1" id="KW-0812">Transmembrane</keyword>
<evidence type="ECO:0000313" key="2">
    <source>
        <dbReference type="EMBL" id="RZS67160.1"/>
    </source>
</evidence>
<feature type="transmembrane region" description="Helical" evidence="1">
    <location>
        <begin position="18"/>
        <end position="35"/>
    </location>
</feature>